<dbReference type="AlphaFoldDB" id="A0A917AAN9"/>
<gene>
    <name evidence="2" type="ORF">GCM10011360_27410</name>
</gene>
<dbReference type="PANTHER" id="PTHR43792:SF1">
    <property type="entry name" value="N-ACETYLTRANSFERASE DOMAIN-CONTAINING PROTEIN"/>
    <property type="match status" value="1"/>
</dbReference>
<sequence>MTFPRDIPVHTIPVPRLETERLLLRGPEARDFPAIAAYAMDAERTKYVGGPRESEFAVWGSFIATIGHWIWHGYGFWTLEEKATGQAVGRIGIVHHVGWPEPELGWHVFAAGEGRGLAHEAALAIRDHAGRQMGLDRLISQIHPDNRRSRALAERLGAVQERETNLLGVPCLIYRHPSVLEDMVP</sequence>
<protein>
    <submittedName>
        <fullName evidence="2">Acetyltransferase</fullName>
    </submittedName>
</protein>
<organism evidence="2 3">
    <name type="scientific">Primorskyibacter flagellatus</name>
    <dbReference type="NCBI Taxonomy" id="1387277"/>
    <lineage>
        <taxon>Bacteria</taxon>
        <taxon>Pseudomonadati</taxon>
        <taxon>Pseudomonadota</taxon>
        <taxon>Alphaproteobacteria</taxon>
        <taxon>Rhodobacterales</taxon>
        <taxon>Roseobacteraceae</taxon>
        <taxon>Primorskyibacter</taxon>
    </lineage>
</organism>
<name>A0A917AAN9_9RHOB</name>
<accession>A0A917AAN9</accession>
<dbReference type="Proteomes" id="UP000612855">
    <property type="component" value="Unassembled WGS sequence"/>
</dbReference>
<dbReference type="SUPFAM" id="SSF55729">
    <property type="entry name" value="Acyl-CoA N-acyltransferases (Nat)"/>
    <property type="match status" value="1"/>
</dbReference>
<dbReference type="InterPro" id="IPR016181">
    <property type="entry name" value="Acyl_CoA_acyltransferase"/>
</dbReference>
<comment type="caution">
    <text evidence="2">The sequence shown here is derived from an EMBL/GenBank/DDBJ whole genome shotgun (WGS) entry which is preliminary data.</text>
</comment>
<dbReference type="Gene3D" id="3.40.630.30">
    <property type="match status" value="1"/>
</dbReference>
<dbReference type="Pfam" id="PF13302">
    <property type="entry name" value="Acetyltransf_3"/>
    <property type="match status" value="1"/>
</dbReference>
<dbReference type="GO" id="GO:0016747">
    <property type="term" value="F:acyltransferase activity, transferring groups other than amino-acyl groups"/>
    <property type="evidence" value="ECO:0007669"/>
    <property type="project" value="InterPro"/>
</dbReference>
<evidence type="ECO:0000313" key="3">
    <source>
        <dbReference type="Proteomes" id="UP000612855"/>
    </source>
</evidence>
<dbReference type="PANTHER" id="PTHR43792">
    <property type="entry name" value="GNAT FAMILY, PUTATIVE (AFU_ORTHOLOGUE AFUA_3G00765)-RELATED-RELATED"/>
    <property type="match status" value="1"/>
</dbReference>
<dbReference type="EMBL" id="BMFJ01000001">
    <property type="protein sequence ID" value="GGE38149.1"/>
    <property type="molecule type" value="Genomic_DNA"/>
</dbReference>
<evidence type="ECO:0000259" key="1">
    <source>
        <dbReference type="Pfam" id="PF13302"/>
    </source>
</evidence>
<proteinExistence type="predicted"/>
<keyword evidence="3" id="KW-1185">Reference proteome</keyword>
<dbReference type="RefSeq" id="WP_188478221.1">
    <property type="nucleotide sequence ID" value="NZ_BMFJ01000001.1"/>
</dbReference>
<dbReference type="InterPro" id="IPR051531">
    <property type="entry name" value="N-acetyltransferase"/>
</dbReference>
<reference evidence="3" key="1">
    <citation type="journal article" date="2019" name="Int. J. Syst. Evol. Microbiol.">
        <title>The Global Catalogue of Microorganisms (GCM) 10K type strain sequencing project: providing services to taxonomists for standard genome sequencing and annotation.</title>
        <authorList>
            <consortium name="The Broad Institute Genomics Platform"/>
            <consortium name="The Broad Institute Genome Sequencing Center for Infectious Disease"/>
            <person name="Wu L."/>
            <person name="Ma J."/>
        </authorList>
    </citation>
    <scope>NUCLEOTIDE SEQUENCE [LARGE SCALE GENOMIC DNA]</scope>
    <source>
        <strain evidence="3">CGMCC 1.12664</strain>
    </source>
</reference>
<evidence type="ECO:0000313" key="2">
    <source>
        <dbReference type="EMBL" id="GGE38149.1"/>
    </source>
</evidence>
<dbReference type="InterPro" id="IPR000182">
    <property type="entry name" value="GNAT_dom"/>
</dbReference>
<feature type="domain" description="N-acetyltransferase" evidence="1">
    <location>
        <begin position="21"/>
        <end position="158"/>
    </location>
</feature>